<proteinExistence type="predicted"/>
<keyword evidence="3" id="KW-1185">Reference proteome</keyword>
<accession>A0ABR9UQA7</accession>
<evidence type="ECO:0008006" key="4">
    <source>
        <dbReference type="Google" id="ProtNLM"/>
    </source>
</evidence>
<keyword evidence="1" id="KW-0472">Membrane</keyword>
<dbReference type="RefSeq" id="WP_193931421.1">
    <property type="nucleotide sequence ID" value="NZ_CAWPMZ010000028.1"/>
</dbReference>
<dbReference type="Gene3D" id="1.25.40.10">
    <property type="entry name" value="Tetratricopeptide repeat domain"/>
    <property type="match status" value="1"/>
</dbReference>
<gene>
    <name evidence="2" type="ORF">IQ230_07600</name>
</gene>
<feature type="transmembrane region" description="Helical" evidence="1">
    <location>
        <begin position="243"/>
        <end position="264"/>
    </location>
</feature>
<reference evidence="2 3" key="1">
    <citation type="submission" date="2020-10" db="EMBL/GenBank/DDBJ databases">
        <authorList>
            <person name="Castelo-Branco R."/>
            <person name="Eusebio N."/>
            <person name="Adriana R."/>
            <person name="Vieira A."/>
            <person name="Brugerolle De Fraissinette N."/>
            <person name="Rezende De Castro R."/>
            <person name="Schneider M.P."/>
            <person name="Vasconcelos V."/>
            <person name="Leao P.N."/>
        </authorList>
    </citation>
    <scope>NUCLEOTIDE SEQUENCE [LARGE SCALE GENOMIC DNA]</scope>
    <source>
        <strain evidence="2 3">LEGE 06123</strain>
    </source>
</reference>
<evidence type="ECO:0000256" key="1">
    <source>
        <dbReference type="SAM" id="Phobius"/>
    </source>
</evidence>
<protein>
    <recommendedName>
        <fullName evidence="4">Tetratricopeptide repeat protein</fullName>
    </recommendedName>
</protein>
<keyword evidence="1" id="KW-0812">Transmembrane</keyword>
<dbReference type="EMBL" id="JADEWN010000013">
    <property type="protein sequence ID" value="MBE9190228.1"/>
    <property type="molecule type" value="Genomic_DNA"/>
</dbReference>
<dbReference type="Proteomes" id="UP000651156">
    <property type="component" value="Unassembled WGS sequence"/>
</dbReference>
<keyword evidence="1" id="KW-1133">Transmembrane helix</keyword>
<name>A0ABR9UQA7_9CHRO</name>
<sequence length="500" mass="56873">MTQEFHLCVAYIGHNTYKLQTKQVPDKMLLAEEVVEWNVEEWLIHAEQISTNVVPLRDRYDLYTLIALGKQLFSALFTGKIKDSWNAARNIAQQEQVVLLLSLEIDTANLASVPWELLYAEERFLISNPQIALRINRLQAPSSNVLAQMNWDSVIHKIQSEDERRLVIESLAKEEWEEFINDDSDPAYAEDSAVVADIFSQLAASPPSTPEKEDASVFSARETQITTQQQVEPPPQKTSESSVFATLVVGTLMMALVAIATLLWGHQPLRQITASFTPLGLSRLNHRHWHAVSTQEVTAIAMTRFKQGDFSTAQNLVEELLNRNDLQNARAALDIVSYAKTDTILYLRGRLAWQSSQMEQARRYWEDAVKQKPQIKYYNALGFAYYAQDDLHQANDAWFEALYLANQSPTTPETRINSSSSNSSELLTTYAGLALVLHQSAQNQSSDKQAKLVYEAVKLHKKVLAEDSVNFRPQQLERQWLWHQKAVADWRSLLQISDRG</sequence>
<evidence type="ECO:0000313" key="2">
    <source>
        <dbReference type="EMBL" id="MBE9190228.1"/>
    </source>
</evidence>
<organism evidence="2 3">
    <name type="scientific">Gloeocapsopsis crepidinum LEGE 06123</name>
    <dbReference type="NCBI Taxonomy" id="588587"/>
    <lineage>
        <taxon>Bacteria</taxon>
        <taxon>Bacillati</taxon>
        <taxon>Cyanobacteriota</taxon>
        <taxon>Cyanophyceae</taxon>
        <taxon>Oscillatoriophycideae</taxon>
        <taxon>Chroococcales</taxon>
        <taxon>Chroococcaceae</taxon>
        <taxon>Gloeocapsopsis</taxon>
    </lineage>
</organism>
<evidence type="ECO:0000313" key="3">
    <source>
        <dbReference type="Proteomes" id="UP000651156"/>
    </source>
</evidence>
<comment type="caution">
    <text evidence="2">The sequence shown here is derived from an EMBL/GenBank/DDBJ whole genome shotgun (WGS) entry which is preliminary data.</text>
</comment>
<dbReference type="SUPFAM" id="SSF48452">
    <property type="entry name" value="TPR-like"/>
    <property type="match status" value="1"/>
</dbReference>
<dbReference type="InterPro" id="IPR011990">
    <property type="entry name" value="TPR-like_helical_dom_sf"/>
</dbReference>